<evidence type="ECO:0000313" key="3">
    <source>
        <dbReference type="Proteomes" id="UP000180215"/>
    </source>
</evidence>
<reference evidence="2 3" key="1">
    <citation type="submission" date="2016-10" db="EMBL/GenBank/DDBJ databases">
        <title>Draft genome sequence of Methylobacterium extorquens CP3, a seed endophyte of Crotalaria pumila with plant growth-promoting and metal tolerance properties.</title>
        <authorList>
            <person name="Sanchez-Lopez A.S."/>
            <person name="Van Hamme J.D."/>
            <person name="Thijs S."/>
            <person name="Mcammond B.M."/>
            <person name="Stevens V."/>
            <person name="Gonzalez-Chavez M.D.C."/>
            <person name="Vangronsveld J."/>
        </authorList>
    </citation>
    <scope>NUCLEOTIDE SEQUENCE [LARGE SCALE GENOMIC DNA]</scope>
    <source>
        <strain evidence="2 3">CP3</strain>
    </source>
</reference>
<comment type="caution">
    <text evidence="2">The sequence shown here is derived from an EMBL/GenBank/DDBJ whole genome shotgun (WGS) entry which is preliminary data.</text>
</comment>
<proteinExistence type="predicted"/>
<dbReference type="Proteomes" id="UP000180215">
    <property type="component" value="Unassembled WGS sequence"/>
</dbReference>
<gene>
    <name evidence="2" type="ORF">BK022_19895</name>
</gene>
<protein>
    <submittedName>
        <fullName evidence="2">Uncharacterized protein</fullName>
    </submittedName>
</protein>
<evidence type="ECO:0000256" key="1">
    <source>
        <dbReference type="SAM" id="MobiDB-lite"/>
    </source>
</evidence>
<name>A0A1S1P214_METEX</name>
<sequence>MQMLGGSGAHSGRHRGAVSADKGEMKTATLAFDDGATTIDLHAADEQAHRIRHDDIWANFDIDTIGCLVPNEASDIIADPRR</sequence>
<feature type="region of interest" description="Disordered" evidence="1">
    <location>
        <begin position="1"/>
        <end position="22"/>
    </location>
</feature>
<organism evidence="2 3">
    <name type="scientific">Methylorubrum extorquens</name>
    <name type="common">Methylobacterium dichloromethanicum</name>
    <name type="synonym">Methylobacterium extorquens</name>
    <dbReference type="NCBI Taxonomy" id="408"/>
    <lineage>
        <taxon>Bacteria</taxon>
        <taxon>Pseudomonadati</taxon>
        <taxon>Pseudomonadota</taxon>
        <taxon>Alphaproteobacteria</taxon>
        <taxon>Hyphomicrobiales</taxon>
        <taxon>Methylobacteriaceae</taxon>
        <taxon>Methylorubrum</taxon>
    </lineage>
</organism>
<dbReference type="AlphaFoldDB" id="A0A1S1P214"/>
<accession>A0A1S1P214</accession>
<evidence type="ECO:0000313" key="2">
    <source>
        <dbReference type="EMBL" id="OHV15321.1"/>
    </source>
</evidence>
<dbReference type="EMBL" id="MNAO01000295">
    <property type="protein sequence ID" value="OHV15321.1"/>
    <property type="molecule type" value="Genomic_DNA"/>
</dbReference>